<dbReference type="PANTHER" id="PTHR38733">
    <property type="entry name" value="PROTEIN MCRC"/>
    <property type="match status" value="1"/>
</dbReference>
<dbReference type="Pfam" id="PF10117">
    <property type="entry name" value="McrBC"/>
    <property type="match status" value="1"/>
</dbReference>
<dbReference type="RefSeq" id="WP_205186316.1">
    <property type="nucleotide sequence ID" value="NZ_JAFBFC010000003.1"/>
</dbReference>
<dbReference type="PANTHER" id="PTHR38733:SF1">
    <property type="entry name" value="TYPE IV METHYL-DIRECTED RESTRICTION ENZYME ECOKMCRBC"/>
    <property type="match status" value="1"/>
</dbReference>
<dbReference type="InterPro" id="IPR019292">
    <property type="entry name" value="McrC"/>
</dbReference>
<organism evidence="1 2">
    <name type="scientific">Priestia iocasae</name>
    <dbReference type="NCBI Taxonomy" id="2291674"/>
    <lineage>
        <taxon>Bacteria</taxon>
        <taxon>Bacillati</taxon>
        <taxon>Bacillota</taxon>
        <taxon>Bacilli</taxon>
        <taxon>Bacillales</taxon>
        <taxon>Bacillaceae</taxon>
        <taxon>Priestia</taxon>
    </lineage>
</organism>
<reference evidence="1 2" key="1">
    <citation type="submission" date="2021-01" db="EMBL/GenBank/DDBJ databases">
        <title>Genomic Encyclopedia of Type Strains, Phase IV (KMG-IV): sequencing the most valuable type-strain genomes for metagenomic binning, comparative biology and taxonomic classification.</title>
        <authorList>
            <person name="Goeker M."/>
        </authorList>
    </citation>
    <scope>NUCLEOTIDE SEQUENCE [LARGE SCALE GENOMIC DNA]</scope>
    <source>
        <strain evidence="1 2">DSM 104297</strain>
    </source>
</reference>
<evidence type="ECO:0000313" key="1">
    <source>
        <dbReference type="EMBL" id="MBM7702913.1"/>
    </source>
</evidence>
<dbReference type="Proteomes" id="UP000809829">
    <property type="component" value="Unassembled WGS sequence"/>
</dbReference>
<evidence type="ECO:0000313" key="2">
    <source>
        <dbReference type="Proteomes" id="UP000809829"/>
    </source>
</evidence>
<dbReference type="PIRSF" id="PIRSF003109">
    <property type="entry name" value="McrC"/>
    <property type="match status" value="1"/>
</dbReference>
<comment type="caution">
    <text evidence="1">The sequence shown here is derived from an EMBL/GenBank/DDBJ whole genome shotgun (WGS) entry which is preliminary data.</text>
</comment>
<dbReference type="InterPro" id="IPR014407">
    <property type="entry name" value="McrC_bac"/>
</dbReference>
<dbReference type="NCBIfam" id="NF007277">
    <property type="entry name" value="PRK09736.1"/>
    <property type="match status" value="1"/>
</dbReference>
<protein>
    <submittedName>
        <fullName evidence="1">5-methylcytosine-specific restriction enzyme subunit McrC</fullName>
    </submittedName>
</protein>
<keyword evidence="2" id="KW-1185">Reference proteome</keyword>
<dbReference type="EMBL" id="JAFBFC010000003">
    <property type="protein sequence ID" value="MBM7702913.1"/>
    <property type="molecule type" value="Genomic_DNA"/>
</dbReference>
<gene>
    <name evidence="1" type="ORF">JOC83_001760</name>
</gene>
<proteinExistence type="predicted"/>
<sequence>MIKIRNVYYMLAYAYQTLNEASFKSIQAEEFNHIHDLMAAILIRGVKNQVKRGLHRDYKERSDVTGHLRGKIDVTNSVKQNTMIMQKMVCRYDEFSENTQLNQILKTTMQLLIQHGEVNAHNRKELRKVTLFFNHVSTVQPYSINWSAIPYHRNNATYKLLMNICQLVLKGLLMTTDDGEHRMREFLDDQQMHRLYEKFLLSYFKKEYPHFSARASYIEWNVDDDISDFLPAMKSDVTLTHKGKTLIIDAKYYARTMQTHAMFHSKTLISSHLYQMFTYVKNKDRAGSGTVSGVILYAKTDEDITPDHDYQISGNRFSVKTLDLSADWEDIVKQLGAVAGMM</sequence>
<name>A0ABS2QTV9_9BACI</name>
<accession>A0ABS2QTV9</accession>